<dbReference type="InterPro" id="IPR016067">
    <property type="entry name" value="S-AdoMet_deCO2ase_core"/>
</dbReference>
<evidence type="ECO:0000256" key="10">
    <source>
        <dbReference type="ARBA" id="ARBA00023317"/>
    </source>
</evidence>
<evidence type="ECO:0000256" key="11">
    <source>
        <dbReference type="PROSITE-ProRule" id="PRU00354"/>
    </source>
</evidence>
<dbReference type="Gene3D" id="3.40.50.150">
    <property type="entry name" value="Vaccinia Virus protein VP39"/>
    <property type="match status" value="1"/>
</dbReference>
<evidence type="ECO:0000256" key="1">
    <source>
        <dbReference type="ARBA" id="ARBA00001928"/>
    </source>
</evidence>
<feature type="active site" description="Proton acceptor" evidence="11">
    <location>
        <position position="483"/>
    </location>
</feature>
<dbReference type="GO" id="GO:0004014">
    <property type="term" value="F:adenosylmethionine decarboxylase activity"/>
    <property type="evidence" value="ECO:0007669"/>
    <property type="project" value="InterPro"/>
</dbReference>
<dbReference type="InterPro" id="IPR030374">
    <property type="entry name" value="PABS"/>
</dbReference>
<dbReference type="GO" id="GO:0010487">
    <property type="term" value="F:thermospermine synthase activity"/>
    <property type="evidence" value="ECO:0007669"/>
    <property type="project" value="UniProtKB-ARBA"/>
</dbReference>
<feature type="domain" description="PABS" evidence="14">
    <location>
        <begin position="283"/>
        <end position="576"/>
    </location>
</feature>
<evidence type="ECO:0000256" key="12">
    <source>
        <dbReference type="SAM" id="MobiDB-lite"/>
    </source>
</evidence>
<dbReference type="CDD" id="cd02440">
    <property type="entry name" value="AdoMet_MTases"/>
    <property type="match status" value="1"/>
</dbReference>
<organism evidence="15">
    <name type="scientific">Chaetoceros debilis</name>
    <dbReference type="NCBI Taxonomy" id="122233"/>
    <lineage>
        <taxon>Eukaryota</taxon>
        <taxon>Sar</taxon>
        <taxon>Stramenopiles</taxon>
        <taxon>Ochrophyta</taxon>
        <taxon>Bacillariophyta</taxon>
        <taxon>Coscinodiscophyceae</taxon>
        <taxon>Chaetocerotophycidae</taxon>
        <taxon>Chaetocerotales</taxon>
        <taxon>Chaetocerotaceae</taxon>
        <taxon>Chaetoceros</taxon>
    </lineage>
</organism>
<keyword evidence="13" id="KW-1133">Transmembrane helix</keyword>
<evidence type="ECO:0000313" key="15">
    <source>
        <dbReference type="EMBL" id="CAE0460061.1"/>
    </source>
</evidence>
<keyword evidence="13" id="KW-0472">Membrane</keyword>
<evidence type="ECO:0000256" key="8">
    <source>
        <dbReference type="ARBA" id="ARBA00023239"/>
    </source>
</evidence>
<keyword evidence="7" id="KW-0865">Zymogen</keyword>
<dbReference type="Pfam" id="PF02675">
    <property type="entry name" value="AdoMet_dc"/>
    <property type="match status" value="1"/>
</dbReference>
<evidence type="ECO:0000256" key="13">
    <source>
        <dbReference type="SAM" id="Phobius"/>
    </source>
</evidence>
<keyword evidence="4" id="KW-0210">Decarboxylase</keyword>
<dbReference type="PANTHER" id="PTHR43317:SF1">
    <property type="entry name" value="THERMOSPERMINE SYNTHASE ACAULIS5"/>
    <property type="match status" value="1"/>
</dbReference>
<keyword evidence="13" id="KW-0812">Transmembrane</keyword>
<feature type="transmembrane region" description="Helical" evidence="13">
    <location>
        <begin position="21"/>
        <end position="42"/>
    </location>
</feature>
<name>A0A7S3V6I4_9STRA</name>
<keyword evidence="6 11" id="KW-0620">Polyamine biosynthesis</keyword>
<evidence type="ECO:0000256" key="2">
    <source>
        <dbReference type="ARBA" id="ARBA00007867"/>
    </source>
</evidence>
<keyword evidence="3 11" id="KW-0808">Transferase</keyword>
<dbReference type="Gene3D" id="3.60.90.10">
    <property type="entry name" value="S-adenosylmethionine decarboxylase"/>
    <property type="match status" value="1"/>
</dbReference>
<reference evidence="15" key="1">
    <citation type="submission" date="2021-01" db="EMBL/GenBank/DDBJ databases">
        <authorList>
            <person name="Corre E."/>
            <person name="Pelletier E."/>
            <person name="Niang G."/>
            <person name="Scheremetjew M."/>
            <person name="Finn R."/>
            <person name="Kale V."/>
            <person name="Holt S."/>
            <person name="Cochrane G."/>
            <person name="Meng A."/>
            <person name="Brown T."/>
            <person name="Cohen L."/>
        </authorList>
    </citation>
    <scope>NUCLEOTIDE SEQUENCE</scope>
    <source>
        <strain evidence="15">MM31A-1</strain>
    </source>
</reference>
<dbReference type="HAMAP" id="MF_00198">
    <property type="entry name" value="Spermidine_synth"/>
    <property type="match status" value="1"/>
</dbReference>
<evidence type="ECO:0000256" key="4">
    <source>
        <dbReference type="ARBA" id="ARBA00022793"/>
    </source>
</evidence>
<accession>A0A7S3V6I4</accession>
<proteinExistence type="inferred from homology"/>
<evidence type="ECO:0000256" key="5">
    <source>
        <dbReference type="ARBA" id="ARBA00022813"/>
    </source>
</evidence>
<evidence type="ECO:0000256" key="9">
    <source>
        <dbReference type="ARBA" id="ARBA00023270"/>
    </source>
</evidence>
<evidence type="ECO:0000259" key="14">
    <source>
        <dbReference type="PROSITE" id="PS51006"/>
    </source>
</evidence>
<keyword evidence="5" id="KW-0068">Autocatalytic cleavage</keyword>
<gene>
    <name evidence="15" type="ORF">CDEB00056_LOCUS4902</name>
</gene>
<keyword evidence="9" id="KW-0704">Schiff base</keyword>
<keyword evidence="8" id="KW-0456">Lyase</keyword>
<dbReference type="PANTHER" id="PTHR43317">
    <property type="entry name" value="THERMOSPERMINE SYNTHASE ACAULIS5"/>
    <property type="match status" value="1"/>
</dbReference>
<dbReference type="InterPro" id="IPR029063">
    <property type="entry name" value="SAM-dependent_MTases_sf"/>
</dbReference>
<dbReference type="InterPro" id="IPR017716">
    <property type="entry name" value="S-AdoMet_deCOase_pro-enz"/>
</dbReference>
<dbReference type="GO" id="GO:0008295">
    <property type="term" value="P:spermidine biosynthetic process"/>
    <property type="evidence" value="ECO:0007669"/>
    <property type="project" value="InterPro"/>
</dbReference>
<comment type="similarity">
    <text evidence="2">Belongs to the spermidine/spermine synthase family.</text>
</comment>
<dbReference type="AlphaFoldDB" id="A0A7S3V6I4"/>
<feature type="region of interest" description="Disordered" evidence="12">
    <location>
        <begin position="124"/>
        <end position="143"/>
    </location>
</feature>
<comment type="cofactor">
    <cofactor evidence="1">
        <name>pyruvate</name>
        <dbReference type="ChEBI" id="CHEBI:15361"/>
    </cofactor>
</comment>
<dbReference type="Pfam" id="PF01564">
    <property type="entry name" value="Spermine_synth"/>
    <property type="match status" value="1"/>
</dbReference>
<evidence type="ECO:0000256" key="3">
    <source>
        <dbReference type="ARBA" id="ARBA00022679"/>
    </source>
</evidence>
<protein>
    <recommendedName>
        <fullName evidence="14">PABS domain-containing protein</fullName>
    </recommendedName>
</protein>
<dbReference type="InterPro" id="IPR003826">
    <property type="entry name" value="AdoMetDC_fam_prok"/>
</dbReference>
<dbReference type="PROSITE" id="PS51006">
    <property type="entry name" value="PABS_2"/>
    <property type="match status" value="1"/>
</dbReference>
<dbReference type="EMBL" id="HBIO01006666">
    <property type="protein sequence ID" value="CAE0460061.1"/>
    <property type="molecule type" value="Transcribed_RNA"/>
</dbReference>
<keyword evidence="10" id="KW-0670">Pyruvate</keyword>
<evidence type="ECO:0000256" key="7">
    <source>
        <dbReference type="ARBA" id="ARBA00023145"/>
    </source>
</evidence>
<sequence>MANKTKKRKEDVPLEMRPYRVRVTGMFVWTSLAIAILMGFSIGRSARIILLKGAQALLAPHDASTMFVRPDHSEMDRASMPRPVALEGKEVPTTLYTAKNFDTSIGSSAASVYLERNSNTETCESAECRQPSEDASASNPVDDSDHLPAGQHLLVDIKNVDGTFLNSETRLADALVGVVNESRLTLLSYHCHKLIPLGVSCVGVLLESHISFHTWPEDGVITLDLFTCGSGELVPVLPVIERLFGIPQVQSAEFSGEVEPPHVVWTHKLRGVVNMDTNPLSSDLGAFVLEKSNMDLKSEVGRTRTKFQRIDVFDTIDATQRDYLSYRKSLEDDASYESKQSNFFLPNREIYLDGVLQSTRHGNEAYHEALVHPAMMTHPNPKKVGIIGGGEGATLREVLKHNTLEKVKMIEIDEEMVSFSREHLPDWNTCSDPEGSAIWCGDDDRAEMYYEDGLAWFNNRFSDDSRIDTEEFREEPFDVLIMDALDPQDDVPFADILYTNEHFFKTLYNALNDDGLIILQLGASPDVHSPPERISHNRKRAIVMQSFENLGFRSVHVYHEGHCQFRAPWSFAVAFKGANGKSLWQRTAAQMDIQIRNRMIPTKSGEPTLKYFDGAVMEGYKIPPKGFEAVFCKALPTPASCLSDVKNMSQSRSVYDPFADRHTYMSKDSKHTICDDSTAAIRSVPTSIVETIC</sequence>
<dbReference type="SUPFAM" id="SSF53335">
    <property type="entry name" value="S-adenosyl-L-methionine-dependent methyltransferases"/>
    <property type="match status" value="1"/>
</dbReference>
<dbReference type="InterPro" id="IPR001045">
    <property type="entry name" value="Spermi_synthase"/>
</dbReference>
<dbReference type="SUPFAM" id="SSF56276">
    <property type="entry name" value="S-adenosylmethionine decarboxylase"/>
    <property type="match status" value="1"/>
</dbReference>
<dbReference type="NCBIfam" id="TIGR03330">
    <property type="entry name" value="SAM_DCase_Bsu"/>
    <property type="match status" value="1"/>
</dbReference>
<evidence type="ECO:0000256" key="6">
    <source>
        <dbReference type="ARBA" id="ARBA00023115"/>
    </source>
</evidence>